<dbReference type="InterPro" id="IPR036505">
    <property type="entry name" value="Amidase/PGRP_sf"/>
</dbReference>
<organism evidence="9">
    <name type="scientific">uncultured Caudovirales phage</name>
    <dbReference type="NCBI Taxonomy" id="2100421"/>
    <lineage>
        <taxon>Viruses</taxon>
        <taxon>Duplodnaviria</taxon>
        <taxon>Heunggongvirae</taxon>
        <taxon>Uroviricota</taxon>
        <taxon>Caudoviricetes</taxon>
        <taxon>Peduoviridae</taxon>
        <taxon>Maltschvirus</taxon>
        <taxon>Maltschvirus maltsch</taxon>
    </lineage>
</organism>
<dbReference type="InterPro" id="IPR051206">
    <property type="entry name" value="NAMLAA_amidase_2"/>
</dbReference>
<evidence type="ECO:0000256" key="6">
    <source>
        <dbReference type="ARBA" id="ARBA00023316"/>
    </source>
</evidence>
<sequence length="187" mass="21426">MGFKMKYEIKKQYLTIPSNRSSGKPMDKIVFLVAHDTGNPGSTAKNNVDYYERSRDEISASAHIFVDDKEIIECVPFLTDKPLKAWHVLYNVDNDNRLYNANANDSAGGFELCYGGKINLEESYKRYVWVMAYACHVYKLDPMAKITGHYILDPKRKTDPQLSLKLLNKTLNDLIKDVSKELKDCMS</sequence>
<evidence type="ECO:0000313" key="9">
    <source>
        <dbReference type="EMBL" id="CAB5217026.1"/>
    </source>
</evidence>
<dbReference type="GO" id="GO:0009254">
    <property type="term" value="P:peptidoglycan turnover"/>
    <property type="evidence" value="ECO:0007669"/>
    <property type="project" value="TreeGrafter"/>
</dbReference>
<dbReference type="SMART" id="SM00644">
    <property type="entry name" value="Ami_2"/>
    <property type="match status" value="1"/>
</dbReference>
<feature type="domain" description="N-acetylmuramoyl-L-alanine amidase" evidence="7">
    <location>
        <begin position="18"/>
        <end position="161"/>
    </location>
</feature>
<evidence type="ECO:0000313" key="8">
    <source>
        <dbReference type="EMBL" id="CAB4128040.1"/>
    </source>
</evidence>
<dbReference type="Gene3D" id="3.40.80.10">
    <property type="entry name" value="Peptidoglycan recognition protein-like"/>
    <property type="match status" value="1"/>
</dbReference>
<keyword evidence="4" id="KW-0081">Bacteriolytic enzyme</keyword>
<evidence type="ECO:0000256" key="5">
    <source>
        <dbReference type="ARBA" id="ARBA00022801"/>
    </source>
</evidence>
<dbReference type="GO" id="GO:0008745">
    <property type="term" value="F:N-acetylmuramoyl-L-alanine amidase activity"/>
    <property type="evidence" value="ECO:0007669"/>
    <property type="project" value="UniProtKB-EC"/>
</dbReference>
<evidence type="ECO:0000256" key="4">
    <source>
        <dbReference type="ARBA" id="ARBA00022638"/>
    </source>
</evidence>
<dbReference type="GO" id="GO:0009253">
    <property type="term" value="P:peptidoglycan catabolic process"/>
    <property type="evidence" value="ECO:0007669"/>
    <property type="project" value="InterPro"/>
</dbReference>
<protein>
    <recommendedName>
        <fullName evidence="2">N-acetylmuramoyl-L-alanine amidase</fullName>
        <ecNumber evidence="2">3.5.1.28</ecNumber>
    </recommendedName>
</protein>
<dbReference type="CDD" id="cd06583">
    <property type="entry name" value="PGRP"/>
    <property type="match status" value="1"/>
</dbReference>
<dbReference type="PANTHER" id="PTHR30417">
    <property type="entry name" value="N-ACETYLMURAMOYL-L-ALANINE AMIDASE AMID"/>
    <property type="match status" value="1"/>
</dbReference>
<evidence type="ECO:0000256" key="3">
    <source>
        <dbReference type="ARBA" id="ARBA00022529"/>
    </source>
</evidence>
<keyword evidence="5" id="KW-0378">Hydrolase</keyword>
<reference evidence="9" key="1">
    <citation type="submission" date="2020-05" db="EMBL/GenBank/DDBJ databases">
        <authorList>
            <person name="Chiriac C."/>
            <person name="Salcher M."/>
            <person name="Ghai R."/>
            <person name="Kavagutti S V."/>
        </authorList>
    </citation>
    <scope>NUCLEOTIDE SEQUENCE</scope>
</reference>
<accession>A0A6J7WLT7</accession>
<dbReference type="EMBL" id="LR796223">
    <property type="protein sequence ID" value="CAB4128040.1"/>
    <property type="molecule type" value="Genomic_DNA"/>
</dbReference>
<proteinExistence type="predicted"/>
<name>A0A6J7WLT7_9CAUD</name>
<keyword evidence="6" id="KW-0961">Cell wall biogenesis/degradation</keyword>
<evidence type="ECO:0000256" key="2">
    <source>
        <dbReference type="ARBA" id="ARBA00011901"/>
    </source>
</evidence>
<evidence type="ECO:0000256" key="1">
    <source>
        <dbReference type="ARBA" id="ARBA00001561"/>
    </source>
</evidence>
<dbReference type="PANTHER" id="PTHR30417:SF1">
    <property type="entry name" value="N-ACETYLMURAMOYL-L-ALANINE AMIDASE AMID"/>
    <property type="match status" value="1"/>
</dbReference>
<dbReference type="Pfam" id="PF01510">
    <property type="entry name" value="Amidase_2"/>
    <property type="match status" value="1"/>
</dbReference>
<dbReference type="GO" id="GO:0071555">
    <property type="term" value="P:cell wall organization"/>
    <property type="evidence" value="ECO:0007669"/>
    <property type="project" value="UniProtKB-KW"/>
</dbReference>
<dbReference type="SUPFAM" id="SSF55846">
    <property type="entry name" value="N-acetylmuramoyl-L-alanine amidase-like"/>
    <property type="match status" value="1"/>
</dbReference>
<dbReference type="InterPro" id="IPR002502">
    <property type="entry name" value="Amidase_domain"/>
</dbReference>
<dbReference type="GO" id="GO:0001897">
    <property type="term" value="P:symbiont-mediated cytolysis of host cell"/>
    <property type="evidence" value="ECO:0007669"/>
    <property type="project" value="UniProtKB-ARBA"/>
</dbReference>
<evidence type="ECO:0000259" key="7">
    <source>
        <dbReference type="SMART" id="SM00644"/>
    </source>
</evidence>
<dbReference type="EC" id="3.5.1.28" evidence="2"/>
<gene>
    <name evidence="8" type="ORF">UFOVP103_15</name>
    <name evidence="9" type="ORF">UFOVP197_40</name>
</gene>
<dbReference type="EMBL" id="LR798245">
    <property type="protein sequence ID" value="CAB5217026.1"/>
    <property type="molecule type" value="Genomic_DNA"/>
</dbReference>
<keyword evidence="3" id="KW-0929">Antimicrobial</keyword>
<dbReference type="GO" id="GO:0042742">
    <property type="term" value="P:defense response to bacterium"/>
    <property type="evidence" value="ECO:0007669"/>
    <property type="project" value="UniProtKB-KW"/>
</dbReference>
<comment type="catalytic activity">
    <reaction evidence="1">
        <text>Hydrolyzes the link between N-acetylmuramoyl residues and L-amino acid residues in certain cell-wall glycopeptides.</text>
        <dbReference type="EC" id="3.5.1.28"/>
    </reaction>
</comment>